<organism evidence="1 2">
    <name type="scientific">Meloidogyne enterolobii</name>
    <name type="common">Root-knot nematode worm</name>
    <name type="synonym">Meloidogyne mayaguensis</name>
    <dbReference type="NCBI Taxonomy" id="390850"/>
    <lineage>
        <taxon>Eukaryota</taxon>
        <taxon>Metazoa</taxon>
        <taxon>Ecdysozoa</taxon>
        <taxon>Nematoda</taxon>
        <taxon>Chromadorea</taxon>
        <taxon>Rhabditida</taxon>
        <taxon>Tylenchina</taxon>
        <taxon>Tylenchomorpha</taxon>
        <taxon>Tylenchoidea</taxon>
        <taxon>Meloidogynidae</taxon>
        <taxon>Meloidogyninae</taxon>
        <taxon>Meloidogyne</taxon>
    </lineage>
</organism>
<evidence type="ECO:0000313" key="1">
    <source>
        <dbReference type="EMBL" id="CAD2188072.1"/>
    </source>
</evidence>
<comment type="caution">
    <text evidence="1">The sequence shown here is derived from an EMBL/GenBank/DDBJ whole genome shotgun (WGS) entry which is preliminary data.</text>
</comment>
<reference evidence="1 2" key="1">
    <citation type="submission" date="2020-08" db="EMBL/GenBank/DDBJ databases">
        <authorList>
            <person name="Koutsovoulos G."/>
            <person name="Danchin GJ E."/>
        </authorList>
    </citation>
    <scope>NUCLEOTIDE SEQUENCE [LARGE SCALE GENOMIC DNA]</scope>
</reference>
<protein>
    <submittedName>
        <fullName evidence="1">Uncharacterized protein</fullName>
    </submittedName>
</protein>
<gene>
    <name evidence="1" type="ORF">MENT_LOCUS40695</name>
</gene>
<name>A0A6V7WM52_MELEN</name>
<evidence type="ECO:0000313" key="2">
    <source>
        <dbReference type="Proteomes" id="UP000580250"/>
    </source>
</evidence>
<proteinExistence type="predicted"/>
<sequence>MQQLSKNSRSFFIANLLGLQQGTGYNAERYVERLNDSIQHNAKFNVTKTYSKFMIKDVPADAESLLSGIFQFCVDRTLEHAREKNIEPQQLACTLTSDFLDYDIWVPFSNLSNNTVDAMLNRCQHIAQSKKQDELSLFGAPFP</sequence>
<dbReference type="Proteomes" id="UP000580250">
    <property type="component" value="Unassembled WGS sequence"/>
</dbReference>
<dbReference type="EMBL" id="CAJEWN010000671">
    <property type="protein sequence ID" value="CAD2188072.1"/>
    <property type="molecule type" value="Genomic_DNA"/>
</dbReference>
<dbReference type="AlphaFoldDB" id="A0A6V7WM52"/>
<accession>A0A6V7WM52</accession>